<evidence type="ECO:0000256" key="1">
    <source>
        <dbReference type="SAM" id="MobiDB-lite"/>
    </source>
</evidence>
<dbReference type="Proteomes" id="UP001162131">
    <property type="component" value="Unassembled WGS sequence"/>
</dbReference>
<feature type="region of interest" description="Disordered" evidence="1">
    <location>
        <begin position="551"/>
        <end position="594"/>
    </location>
</feature>
<feature type="compositionally biased region" description="Basic and acidic residues" evidence="1">
    <location>
        <begin position="239"/>
        <end position="258"/>
    </location>
</feature>
<dbReference type="AlphaFoldDB" id="A0AAU9JIK7"/>
<dbReference type="EMBL" id="CAJZBQ010000044">
    <property type="protein sequence ID" value="CAG9327807.1"/>
    <property type="molecule type" value="Genomic_DNA"/>
</dbReference>
<name>A0AAU9JIK7_9CILI</name>
<feature type="region of interest" description="Disordered" evidence="1">
    <location>
        <begin position="459"/>
        <end position="520"/>
    </location>
</feature>
<sequence length="672" mass="74566">MSNIRGNMLFEPKGRITRLLEGKDLPASLVNTSEMPAKNPISRLASSLWNYLFPKAQINMLVRPLLFSEDLPKIKPLSSVMENAPTPRYTSIPESHPKTPPLSCLNRMKNLESEASTVERRKRKCPESRFSDGVKKVKVDCAETGVQTELRRPIESLAYKAQKNAPAVKSMKPTWGRLSISSAELPSSKWNGLRTVKKEESGKELFEKNFEKIFNKNDFRTLSEVVKKTDSLETSMDTKGTDSEEEKKNSRPIFRKDIESLSVSSHSSDIKQGEKPSLSLMSEYSISISGSKPKHKESVSKKKTIEIAKVSGTEIKANTKSIKETEPNKQSRVGFEKLSSSTSEIKETDQEKNIFIFPEPTKKEKAQFPIFGNNSNSQEGFGNLVKKEENKTQPFNLFSNVQNAQVDLNTNTIKKEESSAIQNENKEKEIEKISKAESSIFNKTLPATLTNQNPFVQLEKKDNDNQTVNSNTKDSSSLFQSQNPFTPQNTKVDTKSLFPTPFSTPSISSTSEPTKVQDTEKSQQVVNPFLNLNSVNSVKLPYVFGAKQPTPPPMTFSPTSNPFAPFQSPQPEMTQDIDMKDGTPQSSPKLAPQSQPIFTQNSFSLFQCATPVPLSVPSTPSLLFSPQSSAFMQGNTSFSSPVPMFAQSQPATPSPSTPGSFTLGVVSKKGKR</sequence>
<evidence type="ECO:0000313" key="2">
    <source>
        <dbReference type="EMBL" id="CAG9327807.1"/>
    </source>
</evidence>
<organism evidence="2 3">
    <name type="scientific">Blepharisma stoltei</name>
    <dbReference type="NCBI Taxonomy" id="1481888"/>
    <lineage>
        <taxon>Eukaryota</taxon>
        <taxon>Sar</taxon>
        <taxon>Alveolata</taxon>
        <taxon>Ciliophora</taxon>
        <taxon>Postciliodesmatophora</taxon>
        <taxon>Heterotrichea</taxon>
        <taxon>Heterotrichida</taxon>
        <taxon>Blepharismidae</taxon>
        <taxon>Blepharisma</taxon>
    </lineage>
</organism>
<feature type="region of interest" description="Disordered" evidence="1">
    <location>
        <begin position="322"/>
        <end position="352"/>
    </location>
</feature>
<accession>A0AAU9JIK7</accession>
<gene>
    <name evidence="2" type="ORF">BSTOLATCC_MIC44435</name>
</gene>
<comment type="caution">
    <text evidence="2">The sequence shown here is derived from an EMBL/GenBank/DDBJ whole genome shotgun (WGS) entry which is preliminary data.</text>
</comment>
<protein>
    <submittedName>
        <fullName evidence="2">Uncharacterized protein</fullName>
    </submittedName>
</protein>
<evidence type="ECO:0000313" key="3">
    <source>
        <dbReference type="Proteomes" id="UP001162131"/>
    </source>
</evidence>
<feature type="region of interest" description="Disordered" evidence="1">
    <location>
        <begin position="231"/>
        <end position="258"/>
    </location>
</feature>
<feature type="compositionally biased region" description="Polar residues" evidence="1">
    <location>
        <begin position="465"/>
        <end position="491"/>
    </location>
</feature>
<feature type="compositionally biased region" description="Polar residues" evidence="1">
    <location>
        <begin position="583"/>
        <end position="594"/>
    </location>
</feature>
<feature type="compositionally biased region" description="Low complexity" evidence="1">
    <location>
        <begin position="496"/>
        <end position="514"/>
    </location>
</feature>
<proteinExistence type="predicted"/>
<feature type="region of interest" description="Disordered" evidence="1">
    <location>
        <begin position="635"/>
        <end position="672"/>
    </location>
</feature>
<reference evidence="2" key="1">
    <citation type="submission" date="2021-09" db="EMBL/GenBank/DDBJ databases">
        <authorList>
            <consortium name="AG Swart"/>
            <person name="Singh M."/>
            <person name="Singh A."/>
            <person name="Seah K."/>
            <person name="Emmerich C."/>
        </authorList>
    </citation>
    <scope>NUCLEOTIDE SEQUENCE</scope>
    <source>
        <strain evidence="2">ATCC30299</strain>
    </source>
</reference>
<keyword evidence="3" id="KW-1185">Reference proteome</keyword>
<feature type="region of interest" description="Disordered" evidence="1">
    <location>
        <begin position="85"/>
        <end position="105"/>
    </location>
</feature>